<keyword evidence="5" id="KW-0496">Mitochondrion</keyword>
<dbReference type="Pfam" id="PF02037">
    <property type="entry name" value="SAP"/>
    <property type="match status" value="1"/>
</dbReference>
<keyword evidence="10" id="KW-1185">Reference proteome</keyword>
<dbReference type="Gene3D" id="1.10.720.30">
    <property type="entry name" value="SAP domain"/>
    <property type="match status" value="1"/>
</dbReference>
<proteinExistence type="inferred from homology"/>
<accession>A0A4Y9ZGR2</accession>
<dbReference type="SUPFAM" id="SSF68906">
    <property type="entry name" value="SAP domain"/>
    <property type="match status" value="1"/>
</dbReference>
<feature type="region of interest" description="Disordered" evidence="7">
    <location>
        <begin position="274"/>
        <end position="298"/>
    </location>
</feature>
<dbReference type="PROSITE" id="PS50800">
    <property type="entry name" value="SAP"/>
    <property type="match status" value="1"/>
</dbReference>
<name>A0A4Y9ZGR2_9AGAM</name>
<dbReference type="AlphaFoldDB" id="A0A4Y9ZGR2"/>
<evidence type="ECO:0000256" key="2">
    <source>
        <dbReference type="ARBA" id="ARBA00005453"/>
    </source>
</evidence>
<dbReference type="OrthoDB" id="445357at2759"/>
<sequence>MLSLLSRRAPAALHNSRSLVSSALLSRTWENKTVADLKDEARKRGLPIKGTKATLITRIQEHEQRSAAEAVAPANPPAQTRNVSTTTGSSTPSAPPAAYPRQYLDIKIPELNTPIPEAPVQIPFAPDNWESYRVKAQAEAAASLGEPETPKIVVVAGSSTHTLGGPTHNLETAVDVAPIGVAESTPSSPEAKGLRGILEDVADDLGLPRNLQLNPQRAFRETLATEPTTAPGKGQTQSRELDHEEKLGAWAIVGTFITAWVLGGALAKESAFAKPSDKPAKAEAKQEPKATCGGKQQSAGHACTRTLISGLAQPPPTALLGRRAQPRRPPDAISNLRPILYDDPVPLSSEELRHPYSLSEFRGDPGEYQWKLQRQQLDAWNHAFWTDSNARFERAKAAVLSSLPETASANARELALADFYKQWVLQETTRQENYTREWRQRSFEEIKLAARVHYHKLVARMFGS</sequence>
<evidence type="ECO:0000256" key="6">
    <source>
        <dbReference type="ARBA" id="ARBA00023136"/>
    </source>
</evidence>
<evidence type="ECO:0000313" key="10">
    <source>
        <dbReference type="Proteomes" id="UP000298327"/>
    </source>
</evidence>
<dbReference type="GO" id="GO:0097193">
    <property type="term" value="P:intrinsic apoptotic signaling pathway"/>
    <property type="evidence" value="ECO:0007669"/>
    <property type="project" value="InterPro"/>
</dbReference>
<keyword evidence="6" id="KW-0472">Membrane</keyword>
<dbReference type="InterPro" id="IPR003034">
    <property type="entry name" value="SAP_dom"/>
</dbReference>
<comment type="subcellular location">
    <subcellularLocation>
        <location evidence="1">Mitochondrion inner membrane</location>
        <topology evidence="1">Peripheral membrane protein</topology>
        <orientation evidence="1">Matrix side</orientation>
    </subcellularLocation>
</comment>
<evidence type="ECO:0000256" key="3">
    <source>
        <dbReference type="ARBA" id="ARBA00022792"/>
    </source>
</evidence>
<dbReference type="PANTHER" id="PTHR31107:SF2">
    <property type="entry name" value="CYTOCHROME C OXIDASE ASSEMBLY FACTOR 8"/>
    <property type="match status" value="1"/>
</dbReference>
<gene>
    <name evidence="9" type="ORF">EVG20_g324</name>
</gene>
<dbReference type="Pfam" id="PF10231">
    <property type="entry name" value="COA8"/>
    <property type="match status" value="1"/>
</dbReference>
<organism evidence="9 10">
    <name type="scientific">Dentipellis fragilis</name>
    <dbReference type="NCBI Taxonomy" id="205917"/>
    <lineage>
        <taxon>Eukaryota</taxon>
        <taxon>Fungi</taxon>
        <taxon>Dikarya</taxon>
        <taxon>Basidiomycota</taxon>
        <taxon>Agaricomycotina</taxon>
        <taxon>Agaricomycetes</taxon>
        <taxon>Russulales</taxon>
        <taxon>Hericiaceae</taxon>
        <taxon>Dentipellis</taxon>
    </lineage>
</organism>
<dbReference type="Proteomes" id="UP000298327">
    <property type="component" value="Unassembled WGS sequence"/>
</dbReference>
<dbReference type="GO" id="GO:0005743">
    <property type="term" value="C:mitochondrial inner membrane"/>
    <property type="evidence" value="ECO:0007669"/>
    <property type="project" value="UniProtKB-SubCell"/>
</dbReference>
<keyword evidence="4" id="KW-0809">Transit peptide</keyword>
<evidence type="ECO:0000313" key="9">
    <source>
        <dbReference type="EMBL" id="TFY72649.1"/>
    </source>
</evidence>
<feature type="compositionally biased region" description="Basic and acidic residues" evidence="7">
    <location>
        <begin position="275"/>
        <end position="288"/>
    </location>
</feature>
<feature type="region of interest" description="Disordered" evidence="7">
    <location>
        <begin position="64"/>
        <end position="98"/>
    </location>
</feature>
<comment type="similarity">
    <text evidence="2">Belongs to the COA8 family.</text>
</comment>
<evidence type="ECO:0000256" key="5">
    <source>
        <dbReference type="ARBA" id="ARBA00023128"/>
    </source>
</evidence>
<feature type="region of interest" description="Disordered" evidence="7">
    <location>
        <begin position="222"/>
        <end position="241"/>
    </location>
</feature>
<reference evidence="9 10" key="1">
    <citation type="submission" date="2019-02" db="EMBL/GenBank/DDBJ databases">
        <title>Genome sequencing of the rare red list fungi Dentipellis fragilis.</title>
        <authorList>
            <person name="Buettner E."/>
            <person name="Kellner H."/>
        </authorList>
    </citation>
    <scope>NUCLEOTIDE SEQUENCE [LARGE SCALE GENOMIC DNA]</scope>
    <source>
        <strain evidence="9 10">DSM 105465</strain>
    </source>
</reference>
<dbReference type="SMART" id="SM00513">
    <property type="entry name" value="SAP"/>
    <property type="match status" value="1"/>
</dbReference>
<dbReference type="EMBL" id="SEOQ01000008">
    <property type="protein sequence ID" value="TFY72649.1"/>
    <property type="molecule type" value="Genomic_DNA"/>
</dbReference>
<feature type="domain" description="SAP" evidence="8">
    <location>
        <begin position="29"/>
        <end position="63"/>
    </location>
</feature>
<evidence type="ECO:0000256" key="4">
    <source>
        <dbReference type="ARBA" id="ARBA00022946"/>
    </source>
</evidence>
<dbReference type="InterPro" id="IPR018796">
    <property type="entry name" value="COA8"/>
</dbReference>
<evidence type="ECO:0000259" key="8">
    <source>
        <dbReference type="PROSITE" id="PS50800"/>
    </source>
</evidence>
<dbReference type="InterPro" id="IPR036361">
    <property type="entry name" value="SAP_dom_sf"/>
</dbReference>
<keyword evidence="3" id="KW-0999">Mitochondrion inner membrane</keyword>
<evidence type="ECO:0000256" key="1">
    <source>
        <dbReference type="ARBA" id="ARBA00004443"/>
    </source>
</evidence>
<protein>
    <recommendedName>
        <fullName evidence="8">SAP domain-containing protein</fullName>
    </recommendedName>
</protein>
<evidence type="ECO:0000256" key="7">
    <source>
        <dbReference type="SAM" id="MobiDB-lite"/>
    </source>
</evidence>
<dbReference type="PANTHER" id="PTHR31107">
    <property type="entry name" value="APOPTOGENIC PROTEIN 1, MITOCHONDRIAL"/>
    <property type="match status" value="1"/>
</dbReference>
<comment type="caution">
    <text evidence="9">The sequence shown here is derived from an EMBL/GenBank/DDBJ whole genome shotgun (WGS) entry which is preliminary data.</text>
</comment>